<proteinExistence type="predicted"/>
<accession>A0A0F9B0B3</accession>
<sequence length="330" mass="35479">YFVNGDIVSSNQNTPDISAVSNFSFAVMEIYSPITTNGNQMFDVVTITRCPDNGCDALPDSNKSVNLSGSTGDMALSPSIPANQAFNLNLEYDVTKMTGFDHPVYTGWDSYEFVLGDLDLAGEIGTANLATSLVPGIKGSFNSIVFGNYGLILIEIPEMVIADADNNPVVHSGARIIMYGPYSGDFEEDGIVDIGKLDVVYKAITFDDPSLQWTIDEMEVLVSNGANTSPASPISTAPLTYVGELVLNSAPGEPPYGHIQMDITNNSQNLGFQQMFHVVMPNGLMINTEGSPLMQHISIEPGGGLNQLMSDVNYLVRPVILIVAEQANYV</sequence>
<feature type="non-terminal residue" evidence="1">
    <location>
        <position position="1"/>
    </location>
</feature>
<organism evidence="1">
    <name type="scientific">marine sediment metagenome</name>
    <dbReference type="NCBI Taxonomy" id="412755"/>
    <lineage>
        <taxon>unclassified sequences</taxon>
        <taxon>metagenomes</taxon>
        <taxon>ecological metagenomes</taxon>
    </lineage>
</organism>
<reference evidence="1" key="1">
    <citation type="journal article" date="2015" name="Nature">
        <title>Complex archaea that bridge the gap between prokaryotes and eukaryotes.</title>
        <authorList>
            <person name="Spang A."/>
            <person name="Saw J.H."/>
            <person name="Jorgensen S.L."/>
            <person name="Zaremba-Niedzwiedzka K."/>
            <person name="Martijn J."/>
            <person name="Lind A.E."/>
            <person name="van Eijk R."/>
            <person name="Schleper C."/>
            <person name="Guy L."/>
            <person name="Ettema T.J."/>
        </authorList>
    </citation>
    <scope>NUCLEOTIDE SEQUENCE</scope>
</reference>
<dbReference type="EMBL" id="LAZR01040102">
    <property type="protein sequence ID" value="KKL15324.1"/>
    <property type="molecule type" value="Genomic_DNA"/>
</dbReference>
<dbReference type="AlphaFoldDB" id="A0A0F9B0B3"/>
<evidence type="ECO:0000313" key="1">
    <source>
        <dbReference type="EMBL" id="KKL15324.1"/>
    </source>
</evidence>
<protein>
    <submittedName>
        <fullName evidence="1">Uncharacterized protein</fullName>
    </submittedName>
</protein>
<gene>
    <name evidence="1" type="ORF">LCGC14_2506740</name>
</gene>
<comment type="caution">
    <text evidence="1">The sequence shown here is derived from an EMBL/GenBank/DDBJ whole genome shotgun (WGS) entry which is preliminary data.</text>
</comment>
<name>A0A0F9B0B3_9ZZZZ</name>